<dbReference type="InterPro" id="IPR011991">
    <property type="entry name" value="ArsR-like_HTH"/>
</dbReference>
<dbReference type="AlphaFoldDB" id="A0A0T9A6K2"/>
<dbReference type="GO" id="GO:0003677">
    <property type="term" value="F:DNA binding"/>
    <property type="evidence" value="ECO:0007669"/>
    <property type="project" value="UniProtKB-KW"/>
</dbReference>
<dbReference type="Pfam" id="PF06970">
    <property type="entry name" value="RepA_N"/>
    <property type="match status" value="1"/>
</dbReference>
<dbReference type="InterPro" id="IPR036390">
    <property type="entry name" value="WH_DNA-bd_sf"/>
</dbReference>
<evidence type="ECO:0000256" key="1">
    <source>
        <dbReference type="ARBA" id="ARBA00023125"/>
    </source>
</evidence>
<reference evidence="4 6" key="1">
    <citation type="submission" date="2015-03" db="EMBL/GenBank/DDBJ databases">
        <authorList>
            <person name="Murphy D."/>
        </authorList>
    </citation>
    <scope>NUCLEOTIDE SEQUENCE [LARGE SCALE GENOMIC DNA]</scope>
    <source>
        <strain evidence="4 6">SMRU1708</strain>
    </source>
</reference>
<feature type="compositionally biased region" description="Polar residues" evidence="2">
    <location>
        <begin position="247"/>
        <end position="279"/>
    </location>
</feature>
<evidence type="ECO:0000256" key="2">
    <source>
        <dbReference type="SAM" id="MobiDB-lite"/>
    </source>
</evidence>
<protein>
    <submittedName>
        <fullName evidence="4">Protein gp49-like protein</fullName>
    </submittedName>
    <submittedName>
        <fullName evidence="5">Transcriptional regulator</fullName>
    </submittedName>
</protein>
<evidence type="ECO:0000313" key="5">
    <source>
        <dbReference type="EMBL" id="TVW25721.1"/>
    </source>
</evidence>
<dbReference type="Proteomes" id="UP000046095">
    <property type="component" value="Unassembled WGS sequence"/>
</dbReference>
<dbReference type="CDD" id="cd00090">
    <property type="entry name" value="HTH_ARSR"/>
    <property type="match status" value="1"/>
</dbReference>
<evidence type="ECO:0000313" key="4">
    <source>
        <dbReference type="EMBL" id="COR33473.1"/>
    </source>
</evidence>
<keyword evidence="1" id="KW-0238">DNA-binding</keyword>
<evidence type="ECO:0000313" key="6">
    <source>
        <dbReference type="Proteomes" id="UP000046095"/>
    </source>
</evidence>
<sequence length="381" mass="43670">MADITVNQVATQTFYQIPQIFMVNVKKKFSAEGKPTGKIKMTSLYAKKLSNDGKIAYGVLYDRCMLSIYSYRNGELTYVDENGSVFLVYTVEDLMEILDRSKPTVLKIKKELKELGLLREVKQGKNRPNRLYLQNVNAELQEYEHYDAEVVEKGRDKGTVVYHHVKTLDYKGCVLFEIERPGSEEESSILKDENSVLEKPIKSINSGSQKSLPPKKAVKSTNFGSQKSLPPEVKNFNPIKTEKSHTENNSTRHSSRKPASNSKELDQTAGTCDTPSQKTSGKKFIKPQVYSLLQEIADSYRDHLPWYQHYNMTHRQKMIVGQYIQTGWITSSEVLHCIERIPECDSPFAYLIQSIENLIGERKSEAKMQAHREAEYRYLSN</sequence>
<evidence type="ECO:0000259" key="3">
    <source>
        <dbReference type="Pfam" id="PF06970"/>
    </source>
</evidence>
<proteinExistence type="predicted"/>
<organism evidence="4 6">
    <name type="scientific">Streptococcus pneumoniae</name>
    <dbReference type="NCBI Taxonomy" id="1313"/>
    <lineage>
        <taxon>Bacteria</taxon>
        <taxon>Bacillati</taxon>
        <taxon>Bacillota</taxon>
        <taxon>Bacilli</taxon>
        <taxon>Lactobacillales</taxon>
        <taxon>Streptococcaceae</taxon>
        <taxon>Streptococcus</taxon>
    </lineage>
</organism>
<accession>A0A0T9A6K2</accession>
<reference evidence="5 7" key="2">
    <citation type="submission" date="2019-07" db="EMBL/GenBank/DDBJ databases">
        <authorList>
            <person name="Mohale T."/>
        </authorList>
    </citation>
    <scope>NUCLEOTIDE SEQUENCE [LARGE SCALE GENOMIC DNA]</scope>
    <source>
        <strain evidence="5 7">NTPn 189</strain>
    </source>
</reference>
<evidence type="ECO:0000313" key="7">
    <source>
        <dbReference type="Proteomes" id="UP000318940"/>
    </source>
</evidence>
<feature type="compositionally biased region" description="Polar residues" evidence="2">
    <location>
        <begin position="219"/>
        <end position="228"/>
    </location>
</feature>
<dbReference type="EMBL" id="VMVH01000100">
    <property type="protein sequence ID" value="TVW25721.1"/>
    <property type="molecule type" value="Genomic_DNA"/>
</dbReference>
<gene>
    <name evidence="5" type="ORF">AZK02_09680</name>
    <name evidence="4" type="ORF">ERS021218_00319</name>
</gene>
<dbReference type="InterPro" id="IPR010724">
    <property type="entry name" value="RepA_N"/>
</dbReference>
<dbReference type="Proteomes" id="UP000318940">
    <property type="component" value="Unassembled WGS sequence"/>
</dbReference>
<name>A0A0T9A6K2_STREE</name>
<dbReference type="PATRIC" id="fig|1313.5272.peg.1995"/>
<dbReference type="SUPFAM" id="SSF46785">
    <property type="entry name" value="Winged helix' DNA-binding domain"/>
    <property type="match status" value="1"/>
</dbReference>
<feature type="domain" description="Replication initiator A N-terminal" evidence="3">
    <location>
        <begin position="45"/>
        <end position="112"/>
    </location>
</feature>
<dbReference type="EMBL" id="CRVC01000003">
    <property type="protein sequence ID" value="COR33473.1"/>
    <property type="molecule type" value="Genomic_DNA"/>
</dbReference>
<feature type="region of interest" description="Disordered" evidence="2">
    <location>
        <begin position="200"/>
        <end position="281"/>
    </location>
</feature>